<feature type="compositionally biased region" description="Polar residues" evidence="1">
    <location>
        <begin position="14"/>
        <end position="31"/>
    </location>
</feature>
<comment type="caution">
    <text evidence="2">The sequence shown here is derived from an EMBL/GenBank/DDBJ whole genome shotgun (WGS) entry which is preliminary data.</text>
</comment>
<name>A0ABR4A8U3_9LECA</name>
<evidence type="ECO:0000313" key="2">
    <source>
        <dbReference type="EMBL" id="KAL2041316.1"/>
    </source>
</evidence>
<keyword evidence="3" id="KW-1185">Reference proteome</keyword>
<organism evidence="2 3">
    <name type="scientific">Stereocaulon virgatum</name>
    <dbReference type="NCBI Taxonomy" id="373712"/>
    <lineage>
        <taxon>Eukaryota</taxon>
        <taxon>Fungi</taxon>
        <taxon>Dikarya</taxon>
        <taxon>Ascomycota</taxon>
        <taxon>Pezizomycotina</taxon>
        <taxon>Lecanoromycetes</taxon>
        <taxon>OSLEUM clade</taxon>
        <taxon>Lecanoromycetidae</taxon>
        <taxon>Lecanorales</taxon>
        <taxon>Lecanorineae</taxon>
        <taxon>Stereocaulaceae</taxon>
        <taxon>Stereocaulon</taxon>
    </lineage>
</organism>
<feature type="region of interest" description="Disordered" evidence="1">
    <location>
        <begin position="9"/>
        <end position="46"/>
    </location>
</feature>
<proteinExistence type="predicted"/>
<sequence>MPRYLIRTLPIPNNHPSASHTFPSPQNSSHPLSPPSKAHNIHTRESSATSIPLLVHKIPNRKTNATRKGGNLYSTKYPEGTRINIPRIVRDRNLAPAHLNHHDLHRLQKQYRPAIFVFGNTTLSKMDVKRFFYILVRARGLG</sequence>
<gene>
    <name evidence="2" type="ORF">N7G274_005698</name>
</gene>
<dbReference type="Proteomes" id="UP001590950">
    <property type="component" value="Unassembled WGS sequence"/>
</dbReference>
<dbReference type="EMBL" id="JBEFKJ010000017">
    <property type="protein sequence ID" value="KAL2041316.1"/>
    <property type="molecule type" value="Genomic_DNA"/>
</dbReference>
<evidence type="ECO:0000256" key="1">
    <source>
        <dbReference type="SAM" id="MobiDB-lite"/>
    </source>
</evidence>
<evidence type="ECO:0000313" key="3">
    <source>
        <dbReference type="Proteomes" id="UP001590950"/>
    </source>
</evidence>
<accession>A0ABR4A8U3</accession>
<reference evidence="2 3" key="1">
    <citation type="submission" date="2024-09" db="EMBL/GenBank/DDBJ databases">
        <title>Rethinking Asexuality: The Enigmatic Case of Functional Sexual Genes in Lepraria (Stereocaulaceae).</title>
        <authorList>
            <person name="Doellman M."/>
            <person name="Sun Y."/>
            <person name="Barcenas-Pena A."/>
            <person name="Lumbsch H.T."/>
            <person name="Grewe F."/>
        </authorList>
    </citation>
    <scope>NUCLEOTIDE SEQUENCE [LARGE SCALE GENOMIC DNA]</scope>
    <source>
        <strain evidence="2 3">Mercado 3170</strain>
    </source>
</reference>
<protein>
    <submittedName>
        <fullName evidence="2">Uncharacterized protein</fullName>
    </submittedName>
</protein>